<dbReference type="SUPFAM" id="SSF50370">
    <property type="entry name" value="Ricin B-like lectins"/>
    <property type="match status" value="1"/>
</dbReference>
<dbReference type="PROSITE" id="PS50231">
    <property type="entry name" value="RICIN_B_LECTIN"/>
    <property type="match status" value="1"/>
</dbReference>
<dbReference type="Pfam" id="PF14200">
    <property type="entry name" value="RicinB_lectin_2"/>
    <property type="match status" value="1"/>
</dbReference>
<dbReference type="Proteomes" id="UP000193978">
    <property type="component" value="Chromosome"/>
</dbReference>
<proteinExistence type="predicted"/>
<gene>
    <name evidence="3" type="ORF">B1812_14635</name>
</gene>
<evidence type="ECO:0000256" key="1">
    <source>
        <dbReference type="SAM" id="SignalP"/>
    </source>
</evidence>
<feature type="domain" description="Ricin B lectin" evidence="2">
    <location>
        <begin position="151"/>
        <end position="234"/>
    </location>
</feature>
<protein>
    <recommendedName>
        <fullName evidence="2">Ricin B lectin domain-containing protein</fullName>
    </recommendedName>
</protein>
<evidence type="ECO:0000259" key="2">
    <source>
        <dbReference type="Pfam" id="PF14200"/>
    </source>
</evidence>
<dbReference type="InterPro" id="IPR035992">
    <property type="entry name" value="Ricin_B-like_lectins"/>
</dbReference>
<dbReference type="AlphaFoldDB" id="A0A1W6MX68"/>
<name>A0A1W6MX68_9HYPH</name>
<evidence type="ECO:0000313" key="3">
    <source>
        <dbReference type="EMBL" id="ARN82109.1"/>
    </source>
</evidence>
<dbReference type="Gene3D" id="2.80.10.50">
    <property type="match status" value="1"/>
</dbReference>
<organism evidence="3 4">
    <name type="scientific">Methylocystis bryophila</name>
    <dbReference type="NCBI Taxonomy" id="655015"/>
    <lineage>
        <taxon>Bacteria</taxon>
        <taxon>Pseudomonadati</taxon>
        <taxon>Pseudomonadota</taxon>
        <taxon>Alphaproteobacteria</taxon>
        <taxon>Hyphomicrobiales</taxon>
        <taxon>Methylocystaceae</taxon>
        <taxon>Methylocystis</taxon>
    </lineage>
</organism>
<dbReference type="EMBL" id="CP019948">
    <property type="protein sequence ID" value="ARN82109.1"/>
    <property type="molecule type" value="Genomic_DNA"/>
</dbReference>
<keyword evidence="1" id="KW-0732">Signal</keyword>
<dbReference type="CDD" id="cd00161">
    <property type="entry name" value="beta-trefoil_Ricin-like"/>
    <property type="match status" value="1"/>
</dbReference>
<evidence type="ECO:0000313" key="4">
    <source>
        <dbReference type="Proteomes" id="UP000193978"/>
    </source>
</evidence>
<dbReference type="InterPro" id="IPR000772">
    <property type="entry name" value="Ricin_B_lectin"/>
</dbReference>
<keyword evidence="4" id="KW-1185">Reference proteome</keyword>
<feature type="chain" id="PRO_5010869017" description="Ricin B lectin domain-containing protein" evidence="1">
    <location>
        <begin position="37"/>
        <end position="250"/>
    </location>
</feature>
<reference evidence="3 4" key="1">
    <citation type="submission" date="2017-02" db="EMBL/GenBank/DDBJ databases">
        <authorList>
            <person name="Peterson S.W."/>
        </authorList>
    </citation>
    <scope>NUCLEOTIDE SEQUENCE [LARGE SCALE GENOMIC DNA]</scope>
    <source>
        <strain evidence="3 4">S285</strain>
    </source>
</reference>
<sequence>MCADFTELAMKIRLWLLACAAAWAMILIAAPLPARANCPIDQGLRTCGDTCIALSQCCNDQDCFQGQFCDGLRACNPSFGTRPLINVGSGKCFAPTPPQGGDIGWAGVPIQQRTCASTSNEQSYTIEPLGFMNPGCPGWWCPGCICVPDTEGFFIRNKATGLCLDARDGAKNDGSVVQQWTCRDKNAHSMVWTIERGDFSGADWRSIKLRNFNSGLCLDVRSGSSDEFAQLQQYHCTSNNAAQNFRQGAP</sequence>
<accession>A0A1W6MX68</accession>
<dbReference type="KEGG" id="mbry:B1812_14635"/>
<feature type="signal peptide" evidence="1">
    <location>
        <begin position="1"/>
        <end position="36"/>
    </location>
</feature>